<dbReference type="OrthoDB" id="875766at2"/>
<comment type="caution">
    <text evidence="3">The sequence shown here is derived from an EMBL/GenBank/DDBJ whole genome shotgun (WGS) entry which is preliminary data.</text>
</comment>
<dbReference type="PROSITE" id="PS51257">
    <property type="entry name" value="PROKAR_LIPOPROTEIN"/>
    <property type="match status" value="1"/>
</dbReference>
<gene>
    <name evidence="3" type="ORF">EWM57_17430</name>
</gene>
<evidence type="ECO:0000313" key="4">
    <source>
        <dbReference type="Proteomes" id="UP000294155"/>
    </source>
</evidence>
<organism evidence="3 4">
    <name type="scientific">Hymenobacter persicinus</name>
    <dbReference type="NCBI Taxonomy" id="2025506"/>
    <lineage>
        <taxon>Bacteria</taxon>
        <taxon>Pseudomonadati</taxon>
        <taxon>Bacteroidota</taxon>
        <taxon>Cytophagia</taxon>
        <taxon>Cytophagales</taxon>
        <taxon>Hymenobacteraceae</taxon>
        <taxon>Hymenobacter</taxon>
    </lineage>
</organism>
<feature type="signal peptide" evidence="1">
    <location>
        <begin position="1"/>
        <end position="20"/>
    </location>
</feature>
<reference evidence="3 4" key="1">
    <citation type="submission" date="2019-02" db="EMBL/GenBank/DDBJ databases">
        <title>Bacterial novel species isolated from soil.</title>
        <authorList>
            <person name="Jung H.-Y."/>
        </authorList>
    </citation>
    <scope>NUCLEOTIDE SEQUENCE [LARGE SCALE GENOMIC DNA]</scope>
    <source>
        <strain evidence="3 4">1-3-3-3</strain>
    </source>
</reference>
<dbReference type="AlphaFoldDB" id="A0A4Q5L7U5"/>
<evidence type="ECO:0000313" key="3">
    <source>
        <dbReference type="EMBL" id="RYU77644.1"/>
    </source>
</evidence>
<dbReference type="Proteomes" id="UP000294155">
    <property type="component" value="Unassembled WGS sequence"/>
</dbReference>
<dbReference type="Gene3D" id="3.30.160.670">
    <property type="match status" value="1"/>
</dbReference>
<feature type="domain" description="DUF4136" evidence="2">
    <location>
        <begin position="27"/>
        <end position="182"/>
    </location>
</feature>
<proteinExistence type="predicted"/>
<feature type="chain" id="PRO_5020819484" evidence="1">
    <location>
        <begin position="21"/>
        <end position="200"/>
    </location>
</feature>
<keyword evidence="1" id="KW-0732">Signal</keyword>
<name>A0A4Q5L7U5_9BACT</name>
<accession>A0A4Q5L7U5</accession>
<sequence length="200" mass="22644">MKLSVPLWLALALALSGCFASREARIESDYSYSGNFRRYRTYEFVTGTGVSADTSKVGEVLRDAIRTRMKIQGYRPARNRPDLLVIFRVFEGTMAFRGYAQEDLTRWVDNGAVEDENTPKDERKGYEPIRMVLAEGTLLITLVDNRTNRAVWNGYASGVTVPPGPQGEVILRRSVRSIFDQYHIFTEGYLRGNEGESSQN</sequence>
<dbReference type="Pfam" id="PF13590">
    <property type="entry name" value="DUF4136"/>
    <property type="match status" value="1"/>
</dbReference>
<evidence type="ECO:0000259" key="2">
    <source>
        <dbReference type="Pfam" id="PF13590"/>
    </source>
</evidence>
<dbReference type="InterPro" id="IPR025411">
    <property type="entry name" value="DUF4136"/>
</dbReference>
<keyword evidence="4" id="KW-1185">Reference proteome</keyword>
<protein>
    <submittedName>
        <fullName evidence="3">DUF4136 domain-containing protein</fullName>
    </submittedName>
</protein>
<evidence type="ECO:0000256" key="1">
    <source>
        <dbReference type="SAM" id="SignalP"/>
    </source>
</evidence>
<dbReference type="EMBL" id="SEWE01000047">
    <property type="protein sequence ID" value="RYU77644.1"/>
    <property type="molecule type" value="Genomic_DNA"/>
</dbReference>
<dbReference type="RefSeq" id="WP_129922436.1">
    <property type="nucleotide sequence ID" value="NZ_SEWE01000047.1"/>
</dbReference>